<evidence type="ECO:0000313" key="2">
    <source>
        <dbReference type="EMBL" id="CAL5984954.1"/>
    </source>
</evidence>
<name>A0AA86VUN8_9EUKA</name>
<proteinExistence type="predicted"/>
<comment type="caution">
    <text evidence="1">The sequence shown here is derived from an EMBL/GenBank/DDBJ whole genome shotgun (WGS) entry which is preliminary data.</text>
</comment>
<evidence type="ECO:0000313" key="3">
    <source>
        <dbReference type="Proteomes" id="UP001642409"/>
    </source>
</evidence>
<keyword evidence="3" id="KW-1185">Reference proteome</keyword>
<evidence type="ECO:0000313" key="1">
    <source>
        <dbReference type="EMBL" id="CAI9979003.1"/>
    </source>
</evidence>
<gene>
    <name evidence="1" type="ORF">HINF_LOCUS66648</name>
    <name evidence="2" type="ORF">HINF_LOCUS8415</name>
</gene>
<dbReference type="Proteomes" id="UP001642409">
    <property type="component" value="Unassembled WGS sequence"/>
</dbReference>
<protein>
    <submittedName>
        <fullName evidence="2">Hypothetical_protein</fullName>
    </submittedName>
</protein>
<reference evidence="2 3" key="2">
    <citation type="submission" date="2024-07" db="EMBL/GenBank/DDBJ databases">
        <authorList>
            <person name="Akdeniz Z."/>
        </authorList>
    </citation>
    <scope>NUCLEOTIDE SEQUENCE [LARGE SCALE GENOMIC DNA]</scope>
</reference>
<accession>A0AA86VUN8</accession>
<dbReference type="EMBL" id="CATOUU010001186">
    <property type="protein sequence ID" value="CAI9979003.1"/>
    <property type="molecule type" value="Genomic_DNA"/>
</dbReference>
<dbReference type="EMBL" id="CAXDID020000017">
    <property type="protein sequence ID" value="CAL5984954.1"/>
    <property type="molecule type" value="Genomic_DNA"/>
</dbReference>
<dbReference type="AlphaFoldDB" id="A0AA86VUN8"/>
<reference evidence="1" key="1">
    <citation type="submission" date="2023-06" db="EMBL/GenBank/DDBJ databases">
        <authorList>
            <person name="Kurt Z."/>
        </authorList>
    </citation>
    <scope>NUCLEOTIDE SEQUENCE</scope>
</reference>
<sequence length="121" mass="14067">MNRRTEQDQTHFIDGTQIYKRIQKGYPHQKINTYFKRINKNIQRSWTHSQANTAVLQQRANEEAKMHYTSLITNALDEGTTRRSKVIETVKLLEEGQVWEQGKKAKHNNTELGGLGVTVEN</sequence>
<organism evidence="1">
    <name type="scientific">Hexamita inflata</name>
    <dbReference type="NCBI Taxonomy" id="28002"/>
    <lineage>
        <taxon>Eukaryota</taxon>
        <taxon>Metamonada</taxon>
        <taxon>Diplomonadida</taxon>
        <taxon>Hexamitidae</taxon>
        <taxon>Hexamitinae</taxon>
        <taxon>Hexamita</taxon>
    </lineage>
</organism>